<dbReference type="GO" id="GO:0005509">
    <property type="term" value="F:calcium ion binding"/>
    <property type="evidence" value="ECO:0007669"/>
    <property type="project" value="InterPro"/>
</dbReference>
<dbReference type="InterPro" id="IPR000719">
    <property type="entry name" value="Prot_kinase_dom"/>
</dbReference>
<dbReference type="InterPro" id="IPR002048">
    <property type="entry name" value="EF_hand_dom"/>
</dbReference>
<dbReference type="OMA" id="IHTCHIM"/>
<comment type="caution">
    <text evidence="10">The sequence shown here is derived from an EMBL/GenBank/DDBJ whole genome shotgun (WGS) entry which is preliminary data.</text>
</comment>
<name>A0A8T2Q6U1_CERRI</name>
<gene>
    <name evidence="10" type="ORF">KP509_37G031800</name>
</gene>
<dbReference type="Pfam" id="PF13499">
    <property type="entry name" value="EF-hand_7"/>
    <property type="match status" value="2"/>
</dbReference>
<dbReference type="CDD" id="cd00051">
    <property type="entry name" value="EFh"/>
    <property type="match status" value="1"/>
</dbReference>
<keyword evidence="1" id="KW-0723">Serine/threonine-protein kinase</keyword>
<sequence>MHHLAGQPNVVQVIHTCHIMGVHRDLKAANFLLQRKSNDSPLQATDFGPSAFFKPGDIFKDIVGSAYYVAPKVLHRHYGPEADIWSAGVIRYILLSGVPPFWAHTQHDIFDAILTIDLVKNMLRHDPQESLTAAAVLSHPWIRIDGEASDKPLDNAILGGMKHLSEEELMGLKQMFKSMDTDNNGLITFEEMNIGLATQGSKLAEDRQLMDVVDVDGNGTIDYMQFSNDHHDHTDYGASLVIATSLSEEELMGLKQMFKSMDTDNSGSITFEELNIGLAMQGSKLAEDRQLMDVADVDGNGTIDYMEFSNDHDHHTDYGAALVMLVR</sequence>
<keyword evidence="7" id="KW-0067">ATP-binding</keyword>
<dbReference type="InterPro" id="IPR011009">
    <property type="entry name" value="Kinase-like_dom_sf"/>
</dbReference>
<feature type="domain" description="EF-hand" evidence="9">
    <location>
        <begin position="249"/>
        <end position="284"/>
    </location>
</feature>
<evidence type="ECO:0000259" key="8">
    <source>
        <dbReference type="PROSITE" id="PS50011"/>
    </source>
</evidence>
<evidence type="ECO:0000259" key="9">
    <source>
        <dbReference type="PROSITE" id="PS50222"/>
    </source>
</evidence>
<keyword evidence="4" id="KW-0547">Nucleotide-binding</keyword>
<dbReference type="InterPro" id="IPR018247">
    <property type="entry name" value="EF_Hand_1_Ca_BS"/>
</dbReference>
<evidence type="ECO:0000256" key="3">
    <source>
        <dbReference type="ARBA" id="ARBA00022737"/>
    </source>
</evidence>
<keyword evidence="2" id="KW-0808">Transferase</keyword>
<dbReference type="SUPFAM" id="SSF47473">
    <property type="entry name" value="EF-hand"/>
    <property type="match status" value="1"/>
</dbReference>
<accession>A0A8T2Q6U1</accession>
<dbReference type="GO" id="GO:0005524">
    <property type="term" value="F:ATP binding"/>
    <property type="evidence" value="ECO:0007669"/>
    <property type="project" value="UniProtKB-KW"/>
</dbReference>
<proteinExistence type="predicted"/>
<dbReference type="PROSITE" id="PS50222">
    <property type="entry name" value="EF_HAND_2"/>
    <property type="match status" value="2"/>
</dbReference>
<dbReference type="Gene3D" id="1.10.510.10">
    <property type="entry name" value="Transferase(Phosphotransferase) domain 1"/>
    <property type="match status" value="1"/>
</dbReference>
<dbReference type="FunFam" id="1.10.238.10:FF:000003">
    <property type="entry name" value="Calmodulin A"/>
    <property type="match status" value="1"/>
</dbReference>
<evidence type="ECO:0000256" key="4">
    <source>
        <dbReference type="ARBA" id="ARBA00022741"/>
    </source>
</evidence>
<protein>
    <submittedName>
        <fullName evidence="10">Uncharacterized protein</fullName>
    </submittedName>
</protein>
<dbReference type="Proteomes" id="UP000825935">
    <property type="component" value="Chromosome 37"/>
</dbReference>
<dbReference type="OrthoDB" id="40902at2759"/>
<keyword evidence="3" id="KW-0677">Repeat</keyword>
<dbReference type="PROSITE" id="PS00018">
    <property type="entry name" value="EF_HAND_1"/>
    <property type="match status" value="3"/>
</dbReference>
<organism evidence="10 11">
    <name type="scientific">Ceratopteris richardii</name>
    <name type="common">Triangle waterfern</name>
    <dbReference type="NCBI Taxonomy" id="49495"/>
    <lineage>
        <taxon>Eukaryota</taxon>
        <taxon>Viridiplantae</taxon>
        <taxon>Streptophyta</taxon>
        <taxon>Embryophyta</taxon>
        <taxon>Tracheophyta</taxon>
        <taxon>Polypodiopsida</taxon>
        <taxon>Polypodiidae</taxon>
        <taxon>Polypodiales</taxon>
        <taxon>Pteridineae</taxon>
        <taxon>Pteridaceae</taxon>
        <taxon>Parkerioideae</taxon>
        <taxon>Ceratopteris</taxon>
    </lineage>
</organism>
<dbReference type="Gene3D" id="1.10.238.10">
    <property type="entry name" value="EF-hand"/>
    <property type="match status" value="2"/>
</dbReference>
<keyword evidence="6" id="KW-0106">Calcium</keyword>
<dbReference type="AlphaFoldDB" id="A0A8T2Q6U1"/>
<dbReference type="InterPro" id="IPR011992">
    <property type="entry name" value="EF-hand-dom_pair"/>
</dbReference>
<evidence type="ECO:0000256" key="5">
    <source>
        <dbReference type="ARBA" id="ARBA00022777"/>
    </source>
</evidence>
<dbReference type="SMART" id="SM00054">
    <property type="entry name" value="EFh"/>
    <property type="match status" value="4"/>
</dbReference>
<evidence type="ECO:0000256" key="7">
    <source>
        <dbReference type="ARBA" id="ARBA00022840"/>
    </source>
</evidence>
<evidence type="ECO:0000313" key="11">
    <source>
        <dbReference type="Proteomes" id="UP000825935"/>
    </source>
</evidence>
<dbReference type="EMBL" id="CM035442">
    <property type="protein sequence ID" value="KAH7279692.1"/>
    <property type="molecule type" value="Genomic_DNA"/>
</dbReference>
<dbReference type="InterPro" id="IPR050205">
    <property type="entry name" value="CDPK_Ser/Thr_kinases"/>
</dbReference>
<dbReference type="Pfam" id="PF00069">
    <property type="entry name" value="Pkinase"/>
    <property type="match status" value="1"/>
</dbReference>
<evidence type="ECO:0000256" key="6">
    <source>
        <dbReference type="ARBA" id="ARBA00022837"/>
    </source>
</evidence>
<dbReference type="PANTHER" id="PTHR24349">
    <property type="entry name" value="SERINE/THREONINE-PROTEIN KINASE"/>
    <property type="match status" value="1"/>
</dbReference>
<keyword evidence="5" id="KW-0418">Kinase</keyword>
<evidence type="ECO:0000313" key="10">
    <source>
        <dbReference type="EMBL" id="KAH7279692.1"/>
    </source>
</evidence>
<dbReference type="PROSITE" id="PS50011">
    <property type="entry name" value="PROTEIN_KINASE_DOM"/>
    <property type="match status" value="1"/>
</dbReference>
<dbReference type="SMART" id="SM00220">
    <property type="entry name" value="S_TKc"/>
    <property type="match status" value="1"/>
</dbReference>
<evidence type="ECO:0000256" key="1">
    <source>
        <dbReference type="ARBA" id="ARBA00022527"/>
    </source>
</evidence>
<reference evidence="10" key="1">
    <citation type="submission" date="2021-08" db="EMBL/GenBank/DDBJ databases">
        <title>WGS assembly of Ceratopteris richardii.</title>
        <authorList>
            <person name="Marchant D.B."/>
            <person name="Chen G."/>
            <person name="Jenkins J."/>
            <person name="Shu S."/>
            <person name="Leebens-Mack J."/>
            <person name="Grimwood J."/>
            <person name="Schmutz J."/>
            <person name="Soltis P."/>
            <person name="Soltis D."/>
            <person name="Chen Z.-H."/>
        </authorList>
    </citation>
    <scope>NUCLEOTIDE SEQUENCE</scope>
    <source>
        <strain evidence="10">Whitten #5841</strain>
        <tissue evidence="10">Leaf</tissue>
    </source>
</reference>
<keyword evidence="11" id="KW-1185">Reference proteome</keyword>
<feature type="domain" description="Protein kinase" evidence="8">
    <location>
        <begin position="1"/>
        <end position="142"/>
    </location>
</feature>
<evidence type="ECO:0000256" key="2">
    <source>
        <dbReference type="ARBA" id="ARBA00022679"/>
    </source>
</evidence>
<dbReference type="SUPFAM" id="SSF56112">
    <property type="entry name" value="Protein kinase-like (PK-like)"/>
    <property type="match status" value="1"/>
</dbReference>
<dbReference type="GO" id="GO:0004674">
    <property type="term" value="F:protein serine/threonine kinase activity"/>
    <property type="evidence" value="ECO:0007669"/>
    <property type="project" value="UniProtKB-KW"/>
</dbReference>
<feature type="domain" description="EF-hand" evidence="9">
    <location>
        <begin position="167"/>
        <end position="202"/>
    </location>
</feature>